<evidence type="ECO:0000313" key="1">
    <source>
        <dbReference type="EMBL" id="EGG42382.1"/>
    </source>
</evidence>
<dbReference type="HOGENOM" id="CLU_191136_0_0_2"/>
<dbReference type="AlphaFoldDB" id="F3KJA5"/>
<sequence length="73" mass="8599">MIIGKIDKNERKISFHLNLKCTKCQKKVPGGMKTSESYFGSESFKKEIELFKKNYLCGICRDKKRITEKNNFF</sequence>
<reference evidence="1" key="1">
    <citation type="journal article" date="2011" name="PLoS ONE">
        <title>Genome of a low-salinity ammonia-oxidizing archaeon determined by single-cell and metagenomic analysis.</title>
        <authorList>
            <person name="Blainey P.C."/>
            <person name="Mosier A.C."/>
            <person name="Potanina A."/>
            <person name="Francis C.A."/>
            <person name="Quake S.R."/>
        </authorList>
    </citation>
    <scope>NUCLEOTIDE SEQUENCE [LARGE SCALE GENOMIC DNA]</scope>
    <source>
        <strain evidence="1">SFB1</strain>
    </source>
</reference>
<dbReference type="EMBL" id="AEGP01000029">
    <property type="protein sequence ID" value="EGG42382.1"/>
    <property type="molecule type" value="Genomic_DNA"/>
</dbReference>
<name>F3KJA5_9ARCH</name>
<organism evidence="1">
    <name type="scientific">Candidatus Nitrosarchaeum limnium SFB1</name>
    <dbReference type="NCBI Taxonomy" id="886738"/>
    <lineage>
        <taxon>Archaea</taxon>
        <taxon>Nitrososphaerota</taxon>
        <taxon>Nitrososphaeria</taxon>
        <taxon>Nitrosopumilales</taxon>
        <taxon>Nitrosopumilaceae</taxon>
        <taxon>Nitrosarchaeum</taxon>
    </lineage>
</organism>
<accession>F3KJA5</accession>
<dbReference type="Proteomes" id="UP000004348">
    <property type="component" value="Chromosome"/>
</dbReference>
<gene>
    <name evidence="1" type="ORF">Nlim_0563</name>
</gene>
<proteinExistence type="predicted"/>
<protein>
    <submittedName>
        <fullName evidence="1">Uncharacterized protein</fullName>
    </submittedName>
</protein>
<comment type="caution">
    <text evidence="1">The sequence shown here is derived from an EMBL/GenBank/DDBJ whole genome shotgun (WGS) entry which is preliminary data.</text>
</comment>